<dbReference type="EMBL" id="CP092872">
    <property type="protein sequence ID" value="UYV73078.1"/>
    <property type="molecule type" value="Genomic_DNA"/>
</dbReference>
<evidence type="ECO:0000313" key="4">
    <source>
        <dbReference type="Proteomes" id="UP001235939"/>
    </source>
</evidence>
<evidence type="ECO:0000256" key="2">
    <source>
        <dbReference type="SAM" id="SignalP"/>
    </source>
</evidence>
<sequence length="233" mass="26521">MPLQTMLVHLIIGWNFVQSSDENGKKQGFRRCGLYKKRIASTVLMEEYFEKCSTNVQRNGLVKKAVYMTAEAWTTLKDTTLAKSWNKLLPLEESISASEELRNSQIVSELAELITNSSCDVNDPGYQLLTDDEIIESVVDDQGSSDNKEELRDDDHVDKGPSNEEAFHCLGTAMKWLEQQEECNTVQLLSLKRLRDSATKNRTSALKQKKILDFFHELYFNGHFAGINLVSTF</sequence>
<evidence type="ECO:0000313" key="3">
    <source>
        <dbReference type="EMBL" id="UYV73078.1"/>
    </source>
</evidence>
<accession>A0ABY6KZF8</accession>
<proteinExistence type="predicted"/>
<gene>
    <name evidence="3" type="ORF">LAZ67_10001757</name>
</gene>
<feature type="chain" id="PRO_5046250776" description="DDE-1 domain-containing protein" evidence="2">
    <location>
        <begin position="20"/>
        <end position="233"/>
    </location>
</feature>
<evidence type="ECO:0000256" key="1">
    <source>
        <dbReference type="SAM" id="MobiDB-lite"/>
    </source>
</evidence>
<name>A0ABY6KZF8_9ARAC</name>
<keyword evidence="4" id="KW-1185">Reference proteome</keyword>
<protein>
    <recommendedName>
        <fullName evidence="5">DDE-1 domain-containing protein</fullName>
    </recommendedName>
</protein>
<evidence type="ECO:0008006" key="5">
    <source>
        <dbReference type="Google" id="ProtNLM"/>
    </source>
</evidence>
<feature type="region of interest" description="Disordered" evidence="1">
    <location>
        <begin position="140"/>
        <end position="162"/>
    </location>
</feature>
<feature type="compositionally biased region" description="Basic and acidic residues" evidence="1">
    <location>
        <begin position="146"/>
        <end position="162"/>
    </location>
</feature>
<feature type="signal peptide" evidence="2">
    <location>
        <begin position="1"/>
        <end position="19"/>
    </location>
</feature>
<keyword evidence="2" id="KW-0732">Signal</keyword>
<reference evidence="3 4" key="1">
    <citation type="submission" date="2022-01" db="EMBL/GenBank/DDBJ databases">
        <title>A chromosomal length assembly of Cordylochernes scorpioides.</title>
        <authorList>
            <person name="Zeh D."/>
            <person name="Zeh J."/>
        </authorList>
    </citation>
    <scope>NUCLEOTIDE SEQUENCE [LARGE SCALE GENOMIC DNA]</scope>
    <source>
        <strain evidence="3">IN4F17</strain>
        <tissue evidence="3">Whole Body</tissue>
    </source>
</reference>
<dbReference type="Proteomes" id="UP001235939">
    <property type="component" value="Chromosome 10"/>
</dbReference>
<organism evidence="3 4">
    <name type="scientific">Cordylochernes scorpioides</name>
    <dbReference type="NCBI Taxonomy" id="51811"/>
    <lineage>
        <taxon>Eukaryota</taxon>
        <taxon>Metazoa</taxon>
        <taxon>Ecdysozoa</taxon>
        <taxon>Arthropoda</taxon>
        <taxon>Chelicerata</taxon>
        <taxon>Arachnida</taxon>
        <taxon>Pseudoscorpiones</taxon>
        <taxon>Cheliferoidea</taxon>
        <taxon>Chernetidae</taxon>
        <taxon>Cordylochernes</taxon>
    </lineage>
</organism>